<feature type="domain" description="Major facilitator superfamily (MFS) profile" evidence="8">
    <location>
        <begin position="7"/>
        <end position="394"/>
    </location>
</feature>
<feature type="transmembrane region" description="Helical" evidence="7">
    <location>
        <begin position="372"/>
        <end position="389"/>
    </location>
</feature>
<comment type="caution">
    <text evidence="9">The sequence shown here is derived from an EMBL/GenBank/DDBJ whole genome shotgun (WGS) entry which is preliminary data.</text>
</comment>
<accession>A0ABW0U0G1</accession>
<dbReference type="InterPro" id="IPR001958">
    <property type="entry name" value="Tet-R_TetA/multi-R_MdtG-like"/>
</dbReference>
<name>A0ABW0U0G1_9BACL</name>
<dbReference type="PRINTS" id="PR01035">
    <property type="entry name" value="TCRTETA"/>
</dbReference>
<comment type="subcellular location">
    <subcellularLocation>
        <location evidence="1">Cell membrane</location>
        <topology evidence="1">Multi-pass membrane protein</topology>
    </subcellularLocation>
</comment>
<dbReference type="RefSeq" id="WP_381444272.1">
    <property type="nucleotide sequence ID" value="NZ_JBHSNP010000021.1"/>
</dbReference>
<feature type="transmembrane region" description="Helical" evidence="7">
    <location>
        <begin position="12"/>
        <end position="33"/>
    </location>
</feature>
<dbReference type="SUPFAM" id="SSF103473">
    <property type="entry name" value="MFS general substrate transporter"/>
    <property type="match status" value="1"/>
</dbReference>
<organism evidence="9 10">
    <name type="scientific">Sporosarcina koreensis</name>
    <dbReference type="NCBI Taxonomy" id="334735"/>
    <lineage>
        <taxon>Bacteria</taxon>
        <taxon>Bacillati</taxon>
        <taxon>Bacillota</taxon>
        <taxon>Bacilli</taxon>
        <taxon>Bacillales</taxon>
        <taxon>Caryophanaceae</taxon>
        <taxon>Sporosarcina</taxon>
    </lineage>
</organism>
<feature type="transmembrane region" description="Helical" evidence="7">
    <location>
        <begin position="136"/>
        <end position="157"/>
    </location>
</feature>
<feature type="transmembrane region" description="Helical" evidence="7">
    <location>
        <begin position="349"/>
        <end position="366"/>
    </location>
</feature>
<feature type="transmembrane region" description="Helical" evidence="7">
    <location>
        <begin position="204"/>
        <end position="227"/>
    </location>
</feature>
<dbReference type="InterPro" id="IPR036259">
    <property type="entry name" value="MFS_trans_sf"/>
</dbReference>
<keyword evidence="6 7" id="KW-0472">Membrane</keyword>
<reference evidence="10" key="1">
    <citation type="journal article" date="2019" name="Int. J. Syst. Evol. Microbiol.">
        <title>The Global Catalogue of Microorganisms (GCM) 10K type strain sequencing project: providing services to taxonomists for standard genome sequencing and annotation.</title>
        <authorList>
            <consortium name="The Broad Institute Genomics Platform"/>
            <consortium name="The Broad Institute Genome Sequencing Center for Infectious Disease"/>
            <person name="Wu L."/>
            <person name="Ma J."/>
        </authorList>
    </citation>
    <scope>NUCLEOTIDE SEQUENCE [LARGE SCALE GENOMIC DNA]</scope>
    <source>
        <strain evidence="10">KACC 11299</strain>
    </source>
</reference>
<evidence type="ECO:0000256" key="2">
    <source>
        <dbReference type="ARBA" id="ARBA00022448"/>
    </source>
</evidence>
<dbReference type="PANTHER" id="PTHR43414:SF3">
    <property type="entry name" value="LMO2377 PROTEIN"/>
    <property type="match status" value="1"/>
</dbReference>
<feature type="transmembrane region" description="Helical" evidence="7">
    <location>
        <begin position="103"/>
        <end position="124"/>
    </location>
</feature>
<dbReference type="EMBL" id="JBHSNP010000021">
    <property type="protein sequence ID" value="MFC5603563.1"/>
    <property type="molecule type" value="Genomic_DNA"/>
</dbReference>
<dbReference type="Proteomes" id="UP001596071">
    <property type="component" value="Unassembled WGS sequence"/>
</dbReference>
<keyword evidence="3" id="KW-1003">Cell membrane</keyword>
<dbReference type="Gene3D" id="1.20.1250.20">
    <property type="entry name" value="MFS general substrate transporter like domains"/>
    <property type="match status" value="2"/>
</dbReference>
<dbReference type="InterPro" id="IPR011701">
    <property type="entry name" value="MFS"/>
</dbReference>
<evidence type="ECO:0000256" key="6">
    <source>
        <dbReference type="ARBA" id="ARBA00023136"/>
    </source>
</evidence>
<feature type="transmembrane region" description="Helical" evidence="7">
    <location>
        <begin position="78"/>
        <end position="97"/>
    </location>
</feature>
<evidence type="ECO:0000313" key="9">
    <source>
        <dbReference type="EMBL" id="MFC5603563.1"/>
    </source>
</evidence>
<evidence type="ECO:0000256" key="5">
    <source>
        <dbReference type="ARBA" id="ARBA00022989"/>
    </source>
</evidence>
<proteinExistence type="predicted"/>
<feature type="transmembrane region" description="Helical" evidence="7">
    <location>
        <begin position="278"/>
        <end position="299"/>
    </location>
</feature>
<dbReference type="InterPro" id="IPR020846">
    <property type="entry name" value="MFS_dom"/>
</dbReference>
<feature type="transmembrane region" description="Helical" evidence="7">
    <location>
        <begin position="45"/>
        <end position="66"/>
    </location>
</feature>
<keyword evidence="5 7" id="KW-1133">Transmembrane helix</keyword>
<evidence type="ECO:0000256" key="4">
    <source>
        <dbReference type="ARBA" id="ARBA00022692"/>
    </source>
</evidence>
<protein>
    <submittedName>
        <fullName evidence="9">MFS transporter</fullName>
    </submittedName>
</protein>
<sequence length="410" mass="44904">MNVQKRNFIIIWFANFLVAGTMTMIMPFLSLYIETFGDHSDAYVQKWAGLIFGATFITALIMSPIWGRIADKYGFKPILLINGFGIATSVFLMGFVHSVEAFFILRLFNGVVTGFIPTSLAFVSSQTAREEAGKKLGTLQMGSVTGTLFGPVLGGLMADAFGFQYTFIITAFSVVVAALIVLFGIKEQKKVKNEKAIHYSRKTILGGLLHHRLMLNVMIVTALIQIGNFSIQPLLSLYVAGLTESQNVAFLAGLTFSAAGVGNLLFARKWGKLGDDIGYEKVLGALLILSFIFIVPQAFVTSIWQLMICRLLFGIAIGGMIPITTALVRREAPVNIQGEVMGYNTSFRFLGNIIGPMFGGIVSGFIGISSVFILTGALFLLGFGFLYYAKRKPVQDFEDFLAEESRQTKD</sequence>
<keyword evidence="10" id="KW-1185">Reference proteome</keyword>
<dbReference type="Pfam" id="PF07690">
    <property type="entry name" value="MFS_1"/>
    <property type="match status" value="1"/>
</dbReference>
<feature type="transmembrane region" description="Helical" evidence="7">
    <location>
        <begin position="247"/>
        <end position="266"/>
    </location>
</feature>
<feature type="transmembrane region" description="Helical" evidence="7">
    <location>
        <begin position="163"/>
        <end position="183"/>
    </location>
</feature>
<dbReference type="PANTHER" id="PTHR43414">
    <property type="entry name" value="MULTIDRUG RESISTANCE PROTEIN MDTG"/>
    <property type="match status" value="1"/>
</dbReference>
<keyword evidence="4 7" id="KW-0812">Transmembrane</keyword>
<evidence type="ECO:0000313" key="10">
    <source>
        <dbReference type="Proteomes" id="UP001596071"/>
    </source>
</evidence>
<evidence type="ECO:0000256" key="3">
    <source>
        <dbReference type="ARBA" id="ARBA00022475"/>
    </source>
</evidence>
<keyword evidence="2" id="KW-0813">Transport</keyword>
<evidence type="ECO:0000256" key="1">
    <source>
        <dbReference type="ARBA" id="ARBA00004651"/>
    </source>
</evidence>
<feature type="transmembrane region" description="Helical" evidence="7">
    <location>
        <begin position="305"/>
        <end position="328"/>
    </location>
</feature>
<evidence type="ECO:0000259" key="8">
    <source>
        <dbReference type="PROSITE" id="PS50850"/>
    </source>
</evidence>
<evidence type="ECO:0000256" key="7">
    <source>
        <dbReference type="SAM" id="Phobius"/>
    </source>
</evidence>
<gene>
    <name evidence="9" type="ORF">ACFPTP_10065</name>
</gene>
<dbReference type="PROSITE" id="PS50850">
    <property type="entry name" value="MFS"/>
    <property type="match status" value="1"/>
</dbReference>